<gene>
    <name evidence="9" type="ORF">HOLleu_11907</name>
</gene>
<keyword evidence="2 5" id="KW-0812">Transmembrane</keyword>
<keyword evidence="9" id="KW-0675">Receptor</keyword>
<feature type="chain" id="PRO_5040352293" evidence="6">
    <location>
        <begin position="40"/>
        <end position="401"/>
    </location>
</feature>
<comment type="subcellular location">
    <subcellularLocation>
        <location evidence="1">Membrane</location>
        <topology evidence="1">Multi-pass membrane protein</topology>
    </subcellularLocation>
</comment>
<evidence type="ECO:0000259" key="7">
    <source>
        <dbReference type="Pfam" id="PF02931"/>
    </source>
</evidence>
<dbReference type="PANTHER" id="PTHR18945">
    <property type="entry name" value="NEUROTRANSMITTER GATED ION CHANNEL"/>
    <property type="match status" value="1"/>
</dbReference>
<feature type="transmembrane region" description="Helical" evidence="5">
    <location>
        <begin position="266"/>
        <end position="288"/>
    </location>
</feature>
<dbReference type="GO" id="GO:0005230">
    <property type="term" value="F:extracellular ligand-gated monoatomic ion channel activity"/>
    <property type="evidence" value="ECO:0007669"/>
    <property type="project" value="InterPro"/>
</dbReference>
<dbReference type="GO" id="GO:0004888">
    <property type="term" value="F:transmembrane signaling receptor activity"/>
    <property type="evidence" value="ECO:0007669"/>
    <property type="project" value="InterPro"/>
</dbReference>
<feature type="transmembrane region" description="Helical" evidence="5">
    <location>
        <begin position="300"/>
        <end position="320"/>
    </location>
</feature>
<keyword evidence="6" id="KW-0732">Signal</keyword>
<keyword evidence="3 5" id="KW-1133">Transmembrane helix</keyword>
<protein>
    <submittedName>
        <fullName evidence="9">Acetylcholine receptor subunit alpha</fullName>
    </submittedName>
</protein>
<name>A0A9Q1CAH4_HOLLE</name>
<dbReference type="CDD" id="cd18989">
    <property type="entry name" value="LGIC_ECD_cation"/>
    <property type="match status" value="1"/>
</dbReference>
<dbReference type="OrthoDB" id="8182187at2759"/>
<keyword evidence="10" id="KW-1185">Reference proteome</keyword>
<dbReference type="Gene3D" id="1.20.58.390">
    <property type="entry name" value="Neurotransmitter-gated ion-channel transmembrane domain"/>
    <property type="match status" value="1"/>
</dbReference>
<evidence type="ECO:0000256" key="3">
    <source>
        <dbReference type="ARBA" id="ARBA00022989"/>
    </source>
</evidence>
<dbReference type="AlphaFoldDB" id="A0A9Q1CAH4"/>
<accession>A0A9Q1CAH4</accession>
<sequence length="401" mass="46161">MCIHFSWQRQRDLYYTMFSLHCLLLHLMLLTKAPRMAECANRTVRRNLLRNLLQDYDPYVRPVLDTSFPVQVGFRFTPIISVLNELDQELQLRGMLAMAWVDETLNWIPEEYDGIKELYIPLYKEDEPYIWKPELALNESLATDFQSFQPDTMSVRLLHTGNIYWYTLATVKSLCRVEVTSYPFGSQTCLLTFTTWMYQTNEQVFHVVDDLTKSSAYKKYEVNQGVWEVTIDSVETGNTSYDCNTCEGEEQSYVTFHLTLARSNPWVLFFSLLLPCFVTSGMNILVFWLPPQNNSEAATFGLTCVLTLFVLLGYIVSVIPSTGQPLIGMYIVWLIVEGVLITIVAVYESRSFTANEGSEKNRYSFVQHLPDSFTLPRLAICEKIISTVIFALSFCVIFSLG</sequence>
<dbReference type="SUPFAM" id="SSF63712">
    <property type="entry name" value="Nicotinic receptor ligand binding domain-like"/>
    <property type="match status" value="1"/>
</dbReference>
<dbReference type="GO" id="GO:0016020">
    <property type="term" value="C:membrane"/>
    <property type="evidence" value="ECO:0007669"/>
    <property type="project" value="UniProtKB-SubCell"/>
</dbReference>
<dbReference type="SUPFAM" id="SSF90112">
    <property type="entry name" value="Neurotransmitter-gated ion-channel transmembrane pore"/>
    <property type="match status" value="1"/>
</dbReference>
<evidence type="ECO:0000256" key="1">
    <source>
        <dbReference type="ARBA" id="ARBA00004141"/>
    </source>
</evidence>
<dbReference type="InterPro" id="IPR036734">
    <property type="entry name" value="Neur_chan_lig-bd_sf"/>
</dbReference>
<evidence type="ECO:0000259" key="8">
    <source>
        <dbReference type="Pfam" id="PF02932"/>
    </source>
</evidence>
<dbReference type="InterPro" id="IPR036719">
    <property type="entry name" value="Neuro-gated_channel_TM_sf"/>
</dbReference>
<dbReference type="InterPro" id="IPR006029">
    <property type="entry name" value="Neurotrans-gated_channel_TM"/>
</dbReference>
<dbReference type="Pfam" id="PF02931">
    <property type="entry name" value="Neur_chan_LBD"/>
    <property type="match status" value="1"/>
</dbReference>
<dbReference type="CDD" id="cd19051">
    <property type="entry name" value="LGIC_TM_cation"/>
    <property type="match status" value="1"/>
</dbReference>
<feature type="domain" description="Neurotransmitter-gated ion-channel transmembrane" evidence="8">
    <location>
        <begin position="272"/>
        <end position="371"/>
    </location>
</feature>
<dbReference type="Proteomes" id="UP001152320">
    <property type="component" value="Chromosome 5"/>
</dbReference>
<dbReference type="EMBL" id="JAIZAY010000005">
    <property type="protein sequence ID" value="KAJ8041168.1"/>
    <property type="molecule type" value="Genomic_DNA"/>
</dbReference>
<evidence type="ECO:0000256" key="6">
    <source>
        <dbReference type="SAM" id="SignalP"/>
    </source>
</evidence>
<evidence type="ECO:0000256" key="5">
    <source>
        <dbReference type="SAM" id="Phobius"/>
    </source>
</evidence>
<organism evidence="9 10">
    <name type="scientific">Holothuria leucospilota</name>
    <name type="common">Black long sea cucumber</name>
    <name type="synonym">Mertensiothuria leucospilota</name>
    <dbReference type="NCBI Taxonomy" id="206669"/>
    <lineage>
        <taxon>Eukaryota</taxon>
        <taxon>Metazoa</taxon>
        <taxon>Echinodermata</taxon>
        <taxon>Eleutherozoa</taxon>
        <taxon>Echinozoa</taxon>
        <taxon>Holothuroidea</taxon>
        <taxon>Aspidochirotacea</taxon>
        <taxon>Aspidochirotida</taxon>
        <taxon>Holothuriidae</taxon>
        <taxon>Holothuria</taxon>
    </lineage>
</organism>
<feature type="domain" description="Neurotransmitter-gated ion-channel ligand-binding" evidence="7">
    <location>
        <begin position="47"/>
        <end position="263"/>
    </location>
</feature>
<dbReference type="Pfam" id="PF02932">
    <property type="entry name" value="Neur_chan_memb"/>
    <property type="match status" value="1"/>
</dbReference>
<evidence type="ECO:0000256" key="4">
    <source>
        <dbReference type="ARBA" id="ARBA00023136"/>
    </source>
</evidence>
<dbReference type="InterPro" id="IPR006202">
    <property type="entry name" value="Neur_chan_lig-bd"/>
</dbReference>
<dbReference type="FunFam" id="2.70.170.10:FF:000028">
    <property type="entry name" value="AcetylCholine Receptor"/>
    <property type="match status" value="1"/>
</dbReference>
<reference evidence="9" key="1">
    <citation type="submission" date="2021-10" db="EMBL/GenBank/DDBJ databases">
        <title>Tropical sea cucumber genome reveals ecological adaptation and Cuvierian tubules defense mechanism.</title>
        <authorList>
            <person name="Chen T."/>
        </authorList>
    </citation>
    <scope>NUCLEOTIDE SEQUENCE</scope>
    <source>
        <strain evidence="9">Nanhai2018</strain>
        <tissue evidence="9">Muscle</tissue>
    </source>
</reference>
<keyword evidence="4 5" id="KW-0472">Membrane</keyword>
<proteinExistence type="predicted"/>
<dbReference type="InterPro" id="IPR006201">
    <property type="entry name" value="Neur_channel"/>
</dbReference>
<feature type="transmembrane region" description="Helical" evidence="5">
    <location>
        <begin position="384"/>
        <end position="400"/>
    </location>
</feature>
<evidence type="ECO:0000313" key="9">
    <source>
        <dbReference type="EMBL" id="KAJ8041168.1"/>
    </source>
</evidence>
<feature type="transmembrane region" description="Helical" evidence="5">
    <location>
        <begin position="326"/>
        <end position="347"/>
    </location>
</feature>
<evidence type="ECO:0000256" key="2">
    <source>
        <dbReference type="ARBA" id="ARBA00022692"/>
    </source>
</evidence>
<evidence type="ECO:0000313" key="10">
    <source>
        <dbReference type="Proteomes" id="UP001152320"/>
    </source>
</evidence>
<feature type="signal peptide" evidence="6">
    <location>
        <begin position="1"/>
        <end position="39"/>
    </location>
</feature>
<dbReference type="Gene3D" id="2.70.170.10">
    <property type="entry name" value="Neurotransmitter-gated ion-channel ligand-binding domain"/>
    <property type="match status" value="1"/>
</dbReference>
<dbReference type="InterPro" id="IPR038050">
    <property type="entry name" value="Neuro_actylchol_rec"/>
</dbReference>
<comment type="caution">
    <text evidence="9">The sequence shown here is derived from an EMBL/GenBank/DDBJ whole genome shotgun (WGS) entry which is preliminary data.</text>
</comment>